<keyword evidence="1" id="KW-1133">Transmembrane helix</keyword>
<dbReference type="GeneID" id="25319921"/>
<accession>A0A0F4YJL1</accession>
<comment type="caution">
    <text evidence="2">The sequence shown here is derived from an EMBL/GenBank/DDBJ whole genome shotgun (WGS) entry which is preliminary data.</text>
</comment>
<keyword evidence="1" id="KW-0472">Membrane</keyword>
<evidence type="ECO:0000313" key="3">
    <source>
        <dbReference type="Proteomes" id="UP000053958"/>
    </source>
</evidence>
<dbReference type="RefSeq" id="XP_013325021.1">
    <property type="nucleotide sequence ID" value="XM_013469567.1"/>
</dbReference>
<organism evidence="2 3">
    <name type="scientific">Rasamsonia emersonii (strain ATCC 16479 / CBS 393.64 / IMI 116815)</name>
    <dbReference type="NCBI Taxonomy" id="1408163"/>
    <lineage>
        <taxon>Eukaryota</taxon>
        <taxon>Fungi</taxon>
        <taxon>Dikarya</taxon>
        <taxon>Ascomycota</taxon>
        <taxon>Pezizomycotina</taxon>
        <taxon>Eurotiomycetes</taxon>
        <taxon>Eurotiomycetidae</taxon>
        <taxon>Eurotiales</taxon>
        <taxon>Trichocomaceae</taxon>
        <taxon>Rasamsonia</taxon>
    </lineage>
</organism>
<gene>
    <name evidence="2" type="ORF">T310_7651</name>
</gene>
<dbReference type="AlphaFoldDB" id="A0A0F4YJL1"/>
<dbReference type="EMBL" id="LASV01000459">
    <property type="protein sequence ID" value="KKA18409.1"/>
    <property type="molecule type" value="Genomic_DNA"/>
</dbReference>
<feature type="transmembrane region" description="Helical" evidence="1">
    <location>
        <begin position="41"/>
        <end position="58"/>
    </location>
</feature>
<evidence type="ECO:0000256" key="1">
    <source>
        <dbReference type="SAM" id="Phobius"/>
    </source>
</evidence>
<protein>
    <submittedName>
        <fullName evidence="2">Uncharacterized protein</fullName>
    </submittedName>
</protein>
<evidence type="ECO:0000313" key="2">
    <source>
        <dbReference type="EMBL" id="KKA18409.1"/>
    </source>
</evidence>
<dbReference type="Proteomes" id="UP000053958">
    <property type="component" value="Unassembled WGS sequence"/>
</dbReference>
<sequence length="123" mass="14070">MIQGPFRRSSPHSPGFLLSLSLPSAEPRCIMPKYMYLHTHFLPNYMFVVHIVVVYGYDFFCFCFYSNCLFTIVAGLILVRLIVDDRSIEQIRSVKVRVSSLSTFTRDCIHCEAAHMLAPSSIT</sequence>
<reference evidence="2 3" key="1">
    <citation type="submission" date="2015-04" db="EMBL/GenBank/DDBJ databases">
        <authorList>
            <person name="Heijne W.H."/>
            <person name="Fedorova N.D."/>
            <person name="Nierman W.C."/>
            <person name="Vollebregt A.W."/>
            <person name="Zhao Z."/>
            <person name="Wu L."/>
            <person name="Kumar M."/>
            <person name="Stam H."/>
            <person name="van den Berg M.A."/>
            <person name="Pel H.J."/>
        </authorList>
    </citation>
    <scope>NUCLEOTIDE SEQUENCE [LARGE SCALE GENOMIC DNA]</scope>
    <source>
        <strain evidence="2 3">CBS 393.64</strain>
    </source>
</reference>
<keyword evidence="3" id="KW-1185">Reference proteome</keyword>
<keyword evidence="1" id="KW-0812">Transmembrane</keyword>
<feature type="transmembrane region" description="Helical" evidence="1">
    <location>
        <begin position="64"/>
        <end position="83"/>
    </location>
</feature>
<name>A0A0F4YJL1_RASE3</name>
<proteinExistence type="predicted"/>